<dbReference type="Gene3D" id="2.60.40.10">
    <property type="entry name" value="Immunoglobulins"/>
    <property type="match status" value="1"/>
</dbReference>
<dbReference type="GO" id="GO:0051539">
    <property type="term" value="F:4 iron, 4 sulfur cluster binding"/>
    <property type="evidence" value="ECO:0007669"/>
    <property type="project" value="UniProtKB-KW"/>
</dbReference>
<evidence type="ECO:0000256" key="6">
    <source>
        <dbReference type="ARBA" id="ARBA00023014"/>
    </source>
</evidence>
<accession>K6YH33</accession>
<keyword evidence="5" id="KW-0408">Iron</keyword>
<dbReference type="InterPro" id="IPR051684">
    <property type="entry name" value="Electron_Trans/Redox"/>
</dbReference>
<dbReference type="InterPro" id="IPR013783">
    <property type="entry name" value="Ig-like_fold"/>
</dbReference>
<dbReference type="Pfam" id="PF13746">
    <property type="entry name" value="Fer4_18"/>
    <property type="match status" value="1"/>
</dbReference>
<dbReference type="NCBIfam" id="TIGR02745">
    <property type="entry name" value="ccoG_rdxA_fixG"/>
    <property type="match status" value="1"/>
</dbReference>
<dbReference type="Gene3D" id="1.10.1060.10">
    <property type="entry name" value="Alpha-helical ferredoxin"/>
    <property type="match status" value="1"/>
</dbReference>
<dbReference type="PROSITE" id="PS51379">
    <property type="entry name" value="4FE4S_FER_2"/>
    <property type="match status" value="1"/>
</dbReference>
<dbReference type="Pfam" id="PF11614">
    <property type="entry name" value="FixG_C"/>
    <property type="match status" value="1"/>
</dbReference>
<feature type="transmembrane region" description="Helical" evidence="7">
    <location>
        <begin position="93"/>
        <end position="113"/>
    </location>
</feature>
<feature type="transmembrane region" description="Helical" evidence="7">
    <location>
        <begin position="189"/>
        <end position="213"/>
    </location>
</feature>
<keyword evidence="6" id="KW-0411">Iron-sulfur</keyword>
<evidence type="ECO:0000313" key="9">
    <source>
        <dbReference type="EMBL" id="GAC17472.1"/>
    </source>
</evidence>
<evidence type="ECO:0000256" key="5">
    <source>
        <dbReference type="ARBA" id="ARBA00023004"/>
    </source>
</evidence>
<dbReference type="InterPro" id="IPR017900">
    <property type="entry name" value="4Fe4S_Fe_S_CS"/>
</dbReference>
<dbReference type="InterPro" id="IPR017896">
    <property type="entry name" value="4Fe4S_Fe-S-bd"/>
</dbReference>
<feature type="domain" description="4Fe-4S ferredoxin-type" evidence="8">
    <location>
        <begin position="265"/>
        <end position="294"/>
    </location>
</feature>
<keyword evidence="1" id="KW-0813">Transport</keyword>
<dbReference type="GO" id="GO:0046872">
    <property type="term" value="F:metal ion binding"/>
    <property type="evidence" value="ECO:0007669"/>
    <property type="project" value="UniProtKB-KW"/>
</dbReference>
<protein>
    <submittedName>
        <fullName evidence="9">Protein rdxA</fullName>
    </submittedName>
</protein>
<gene>
    <name evidence="9" type="primary">rdxA</name>
    <name evidence="9" type="ORF">GARC_0490</name>
</gene>
<dbReference type="SUPFAM" id="SSF54862">
    <property type="entry name" value="4Fe-4S ferredoxins"/>
    <property type="match status" value="1"/>
</dbReference>
<feature type="transmembrane region" description="Helical" evidence="7">
    <location>
        <begin position="343"/>
        <end position="362"/>
    </location>
</feature>
<dbReference type="PANTHER" id="PTHR30176:SF3">
    <property type="entry name" value="FERREDOXIN-TYPE PROTEIN NAPH"/>
    <property type="match status" value="1"/>
</dbReference>
<keyword evidence="7" id="KW-0812">Transmembrane</keyword>
<comment type="caution">
    <text evidence="9">The sequence shown here is derived from an EMBL/GenBank/DDBJ whole genome shotgun (WGS) entry which is preliminary data.</text>
</comment>
<feature type="transmembrane region" description="Helical" evidence="7">
    <location>
        <begin position="166"/>
        <end position="183"/>
    </location>
</feature>
<dbReference type="AlphaFoldDB" id="K6YH33"/>
<dbReference type="Proteomes" id="UP000006327">
    <property type="component" value="Unassembled WGS sequence"/>
</dbReference>
<dbReference type="GO" id="GO:0005886">
    <property type="term" value="C:plasma membrane"/>
    <property type="evidence" value="ECO:0007669"/>
    <property type="project" value="TreeGrafter"/>
</dbReference>
<dbReference type="STRING" id="493475.GARC_0490"/>
<dbReference type="PROSITE" id="PS00198">
    <property type="entry name" value="4FE4S_FER_1"/>
    <property type="match status" value="1"/>
</dbReference>
<dbReference type="eggNOG" id="COG0348">
    <property type="taxonomic scope" value="Bacteria"/>
</dbReference>
<dbReference type="InterPro" id="IPR009051">
    <property type="entry name" value="Helical_ferredxn"/>
</dbReference>
<dbReference type="InterPro" id="IPR032879">
    <property type="entry name" value="FixG_C"/>
</dbReference>
<dbReference type="RefSeq" id="WP_007616302.1">
    <property type="nucleotide sequence ID" value="NZ_BAEO01000007.1"/>
</dbReference>
<keyword evidence="7" id="KW-1133">Transmembrane helix</keyword>
<reference evidence="9 10" key="1">
    <citation type="journal article" date="2017" name="Antonie Van Leeuwenhoek">
        <title>Rhizobium rhizosphaerae sp. nov., a novel species isolated from rice rhizosphere.</title>
        <authorList>
            <person name="Zhao J.J."/>
            <person name="Zhang J."/>
            <person name="Zhang R.J."/>
            <person name="Zhang C.W."/>
            <person name="Yin H.Q."/>
            <person name="Zhang X.X."/>
        </authorList>
    </citation>
    <scope>NUCLEOTIDE SEQUENCE [LARGE SCALE GENOMIC DNA]</scope>
    <source>
        <strain evidence="9 10">BSs20135</strain>
    </source>
</reference>
<keyword evidence="7" id="KW-0472">Membrane</keyword>
<dbReference type="Pfam" id="PF12801">
    <property type="entry name" value="Fer4_5"/>
    <property type="match status" value="1"/>
</dbReference>
<evidence type="ECO:0000256" key="4">
    <source>
        <dbReference type="ARBA" id="ARBA00022982"/>
    </source>
</evidence>
<organism evidence="9 10">
    <name type="scientific">Paraglaciecola arctica BSs20135</name>
    <dbReference type="NCBI Taxonomy" id="493475"/>
    <lineage>
        <taxon>Bacteria</taxon>
        <taxon>Pseudomonadati</taxon>
        <taxon>Pseudomonadota</taxon>
        <taxon>Gammaproteobacteria</taxon>
        <taxon>Alteromonadales</taxon>
        <taxon>Alteromonadaceae</taxon>
        <taxon>Paraglaciecola</taxon>
    </lineage>
</organism>
<evidence type="ECO:0000256" key="2">
    <source>
        <dbReference type="ARBA" id="ARBA00022485"/>
    </source>
</evidence>
<feature type="transmembrane region" description="Helical" evidence="7">
    <location>
        <begin position="47"/>
        <end position="64"/>
    </location>
</feature>
<evidence type="ECO:0000256" key="1">
    <source>
        <dbReference type="ARBA" id="ARBA00022448"/>
    </source>
</evidence>
<evidence type="ECO:0000256" key="7">
    <source>
        <dbReference type="SAM" id="Phobius"/>
    </source>
</evidence>
<keyword evidence="10" id="KW-1185">Reference proteome</keyword>
<proteinExistence type="predicted"/>
<sequence length="472" mass="54034">MQNPNHIPIRFVKVANREPTSVKIQQGIPHKIYVRAVKGVIENYRRGFGGLFLAVFMLIPWLTYNGNQAVLFDFVAQRFHIFGTTLWPQDLTLLAWLLIVAAFGLFLITAIWGRVWCGFICPQTVFTFLFVWVEEKVEGSRNKRIHLDKQSLSSNKFIRKFLKHSIWLAISLITALTFVAYFYPVKELFVFFFSFNLHFWPLFYVLLFTICTYANAGWMREIMCTHMCPYSRFQSSMFDKDTVTVTYNKARGEKRGPRSQKLNSIEYQAKGLGDCIDCNLCVQVCPTGIDIRNGLQYECINCGACVDACNGVMEKMDYAKGLIDYVSESSLTGQKARFWRPKVVGYFTVFIVIFGFLSFEIYTRPLLDLDVVRDRASLFREGTHGNIENTYTLVLMNKSQYAQTFTIAIQGLEGANIIGVKSIDVKANELVRHPITVARDVADIGAVVADFSFVISNNYNQQAQQKSTFLYL</sequence>
<dbReference type="InterPro" id="IPR014116">
    <property type="entry name" value="Cyt_c_oxidase_cbb3_FixG"/>
</dbReference>
<evidence type="ECO:0000259" key="8">
    <source>
        <dbReference type="PROSITE" id="PS51379"/>
    </source>
</evidence>
<dbReference type="EMBL" id="BAEO01000007">
    <property type="protein sequence ID" value="GAC17472.1"/>
    <property type="molecule type" value="Genomic_DNA"/>
</dbReference>
<evidence type="ECO:0000313" key="10">
    <source>
        <dbReference type="Proteomes" id="UP000006327"/>
    </source>
</evidence>
<dbReference type="OrthoDB" id="9811700at2"/>
<evidence type="ECO:0000256" key="3">
    <source>
        <dbReference type="ARBA" id="ARBA00022723"/>
    </source>
</evidence>
<keyword evidence="3" id="KW-0479">Metal-binding</keyword>
<name>K6YH33_9ALTE</name>
<dbReference type="PANTHER" id="PTHR30176">
    <property type="entry name" value="FERREDOXIN-TYPE PROTEIN NAPH"/>
    <property type="match status" value="1"/>
</dbReference>
<keyword evidence="4" id="KW-0249">Electron transport</keyword>
<keyword evidence="2" id="KW-0004">4Fe-4S</keyword>